<gene>
    <name evidence="1" type="ORF">PUN28_007367</name>
</gene>
<dbReference type="Proteomes" id="UP001430953">
    <property type="component" value="Unassembled WGS sequence"/>
</dbReference>
<reference evidence="1 2" key="1">
    <citation type="submission" date="2023-03" db="EMBL/GenBank/DDBJ databases">
        <title>High recombination rates correlate with genetic variation in Cardiocondyla obscurior ants.</title>
        <authorList>
            <person name="Errbii M."/>
        </authorList>
    </citation>
    <scope>NUCLEOTIDE SEQUENCE [LARGE SCALE GENOMIC DNA]</scope>
    <source>
        <strain evidence="1">Alpha-2009</strain>
        <tissue evidence="1">Whole body</tissue>
    </source>
</reference>
<evidence type="ECO:0000313" key="1">
    <source>
        <dbReference type="EMBL" id="KAL0122610.1"/>
    </source>
</evidence>
<organism evidence="1 2">
    <name type="scientific">Cardiocondyla obscurior</name>
    <dbReference type="NCBI Taxonomy" id="286306"/>
    <lineage>
        <taxon>Eukaryota</taxon>
        <taxon>Metazoa</taxon>
        <taxon>Ecdysozoa</taxon>
        <taxon>Arthropoda</taxon>
        <taxon>Hexapoda</taxon>
        <taxon>Insecta</taxon>
        <taxon>Pterygota</taxon>
        <taxon>Neoptera</taxon>
        <taxon>Endopterygota</taxon>
        <taxon>Hymenoptera</taxon>
        <taxon>Apocrita</taxon>
        <taxon>Aculeata</taxon>
        <taxon>Formicoidea</taxon>
        <taxon>Formicidae</taxon>
        <taxon>Myrmicinae</taxon>
        <taxon>Cardiocondyla</taxon>
    </lineage>
</organism>
<name>A0AAW2G808_9HYME</name>
<accession>A0AAW2G808</accession>
<keyword evidence="2" id="KW-1185">Reference proteome</keyword>
<comment type="caution">
    <text evidence="1">The sequence shown here is derived from an EMBL/GenBank/DDBJ whole genome shotgun (WGS) entry which is preliminary data.</text>
</comment>
<sequence>MSNRARRNFRDEGREEWRWWRRSTRGTERERERKREREKEIVGLWGTRGHLSVNGFCNWESVKLPNRPVHLLALLDELNQPLPLPSPPVRCNATPLVPPIQTARQLSAERGWRRARA</sequence>
<evidence type="ECO:0000313" key="2">
    <source>
        <dbReference type="Proteomes" id="UP001430953"/>
    </source>
</evidence>
<protein>
    <submittedName>
        <fullName evidence="1">Uncharacterized protein</fullName>
    </submittedName>
</protein>
<proteinExistence type="predicted"/>
<dbReference type="EMBL" id="JADYXP020000006">
    <property type="protein sequence ID" value="KAL0122610.1"/>
    <property type="molecule type" value="Genomic_DNA"/>
</dbReference>
<dbReference type="AlphaFoldDB" id="A0AAW2G808"/>